<gene>
    <name evidence="2" type="ORF">D6201_08240</name>
</gene>
<accession>A0A419RU83</accession>
<sequence>MTGRFLIATVALGALLSACASPQQQQRARQANMAERVLERAGSIGDPGKVAAADFAFARAAQEDGQWTAFRRYAAPGAVLHGRNGPVPVTSFLSGMDDPSEAVEWAPNTVWSSCDGTLAISFGRFEDTEGLVGSYVSAWALQRDGSYKYTYDLGAPDNPQPVRDPEGEAPDDAIVVEGLRSVQGRIADCPRRGEIIPLPPLRIVDGARQETAMSDDKTLAWTWYHTDQGVRSVNVQWYRGGEWQDAVNFAAPPLAG</sequence>
<dbReference type="Proteomes" id="UP000285232">
    <property type="component" value="Unassembled WGS sequence"/>
</dbReference>
<dbReference type="RefSeq" id="WP_120048352.1">
    <property type="nucleotide sequence ID" value="NZ_RAHX01000001.1"/>
</dbReference>
<dbReference type="EMBL" id="RAHX01000001">
    <property type="protein sequence ID" value="RJY09345.1"/>
    <property type="molecule type" value="Genomic_DNA"/>
</dbReference>
<organism evidence="2 3">
    <name type="scientific">Aurantiacibacter aquimixticola</name>
    <dbReference type="NCBI Taxonomy" id="1958945"/>
    <lineage>
        <taxon>Bacteria</taxon>
        <taxon>Pseudomonadati</taxon>
        <taxon>Pseudomonadota</taxon>
        <taxon>Alphaproteobacteria</taxon>
        <taxon>Sphingomonadales</taxon>
        <taxon>Erythrobacteraceae</taxon>
        <taxon>Aurantiacibacter</taxon>
    </lineage>
</organism>
<protein>
    <recommendedName>
        <fullName evidence="4">Lipoprotein</fullName>
    </recommendedName>
</protein>
<name>A0A419RU83_9SPHN</name>
<dbReference type="OrthoDB" id="7201546at2"/>
<evidence type="ECO:0000313" key="3">
    <source>
        <dbReference type="Proteomes" id="UP000285232"/>
    </source>
</evidence>
<evidence type="ECO:0000313" key="2">
    <source>
        <dbReference type="EMBL" id="RJY09345.1"/>
    </source>
</evidence>
<evidence type="ECO:0008006" key="4">
    <source>
        <dbReference type="Google" id="ProtNLM"/>
    </source>
</evidence>
<comment type="caution">
    <text evidence="2">The sequence shown here is derived from an EMBL/GenBank/DDBJ whole genome shotgun (WGS) entry which is preliminary data.</text>
</comment>
<keyword evidence="1" id="KW-0732">Signal</keyword>
<dbReference type="PROSITE" id="PS51257">
    <property type="entry name" value="PROKAR_LIPOPROTEIN"/>
    <property type="match status" value="1"/>
</dbReference>
<feature type="signal peptide" evidence="1">
    <location>
        <begin position="1"/>
        <end position="20"/>
    </location>
</feature>
<dbReference type="AlphaFoldDB" id="A0A419RU83"/>
<proteinExistence type="predicted"/>
<keyword evidence="3" id="KW-1185">Reference proteome</keyword>
<feature type="chain" id="PRO_5019237992" description="Lipoprotein" evidence="1">
    <location>
        <begin position="21"/>
        <end position="256"/>
    </location>
</feature>
<reference evidence="2 3" key="1">
    <citation type="journal article" date="2017" name="Int. J. Syst. Evol. Microbiol.">
        <title>Erythrobacter aquimixticola sp. nov., isolated from the junction between the ocean and a freshwater spring.</title>
        <authorList>
            <person name="Park S."/>
            <person name="Jung Y.T."/>
            <person name="Choi S.J."/>
            <person name="Yoon J.H."/>
        </authorList>
    </citation>
    <scope>NUCLEOTIDE SEQUENCE [LARGE SCALE GENOMIC DNA]</scope>
    <source>
        <strain evidence="2 3">JSSK-14</strain>
    </source>
</reference>
<evidence type="ECO:0000256" key="1">
    <source>
        <dbReference type="SAM" id="SignalP"/>
    </source>
</evidence>